<dbReference type="InParanoid" id="A0A0G4EG64"/>
<dbReference type="GO" id="GO:0003723">
    <property type="term" value="F:RNA binding"/>
    <property type="evidence" value="ECO:0007669"/>
    <property type="project" value="UniProtKB-UniRule"/>
</dbReference>
<feature type="compositionally biased region" description="Low complexity" evidence="3">
    <location>
        <begin position="516"/>
        <end position="533"/>
    </location>
</feature>
<feature type="compositionally biased region" description="Low complexity" evidence="3">
    <location>
        <begin position="360"/>
        <end position="373"/>
    </location>
</feature>
<evidence type="ECO:0000256" key="1">
    <source>
        <dbReference type="ARBA" id="ARBA00022884"/>
    </source>
</evidence>
<dbReference type="Gene3D" id="3.30.70.330">
    <property type="match status" value="2"/>
</dbReference>
<gene>
    <name evidence="5" type="ORF">Vbra_7380</name>
</gene>
<reference evidence="5 6" key="1">
    <citation type="submission" date="2014-11" db="EMBL/GenBank/DDBJ databases">
        <authorList>
            <person name="Zhu J."/>
            <person name="Qi W."/>
            <person name="Song R."/>
        </authorList>
    </citation>
    <scope>NUCLEOTIDE SEQUENCE [LARGE SCALE GENOMIC DNA]</scope>
</reference>
<keyword evidence="1 2" id="KW-0694">RNA-binding</keyword>
<dbReference type="SUPFAM" id="SSF54928">
    <property type="entry name" value="RNA-binding domain, RBD"/>
    <property type="match status" value="2"/>
</dbReference>
<dbReference type="VEuPathDB" id="CryptoDB:Vbra_7380"/>
<evidence type="ECO:0000256" key="3">
    <source>
        <dbReference type="SAM" id="MobiDB-lite"/>
    </source>
</evidence>
<dbReference type="AlphaFoldDB" id="A0A0G4EG64"/>
<dbReference type="InterPro" id="IPR000504">
    <property type="entry name" value="RRM_dom"/>
</dbReference>
<feature type="region of interest" description="Disordered" evidence="3">
    <location>
        <begin position="467"/>
        <end position="491"/>
    </location>
</feature>
<feature type="compositionally biased region" description="Polar residues" evidence="3">
    <location>
        <begin position="425"/>
        <end position="441"/>
    </location>
</feature>
<dbReference type="Pfam" id="PF00076">
    <property type="entry name" value="RRM_1"/>
    <property type="match status" value="2"/>
</dbReference>
<dbReference type="PANTHER" id="PTHR48024">
    <property type="entry name" value="GEO13361P1-RELATED"/>
    <property type="match status" value="1"/>
</dbReference>
<dbReference type="InterPro" id="IPR035979">
    <property type="entry name" value="RBD_domain_sf"/>
</dbReference>
<dbReference type="InterPro" id="IPR012677">
    <property type="entry name" value="Nucleotide-bd_a/b_plait_sf"/>
</dbReference>
<feature type="domain" description="RRM" evidence="4">
    <location>
        <begin position="246"/>
        <end position="322"/>
    </location>
</feature>
<protein>
    <recommendedName>
        <fullName evidence="4">RRM domain-containing protein</fullName>
    </recommendedName>
</protein>
<organism evidence="5 6">
    <name type="scientific">Vitrella brassicaformis (strain CCMP3155)</name>
    <dbReference type="NCBI Taxonomy" id="1169540"/>
    <lineage>
        <taxon>Eukaryota</taxon>
        <taxon>Sar</taxon>
        <taxon>Alveolata</taxon>
        <taxon>Colpodellida</taxon>
        <taxon>Vitrellaceae</taxon>
        <taxon>Vitrella</taxon>
    </lineage>
</organism>
<dbReference type="STRING" id="1169540.A0A0G4EG64"/>
<dbReference type="OMA" id="SHARHVI"/>
<name>A0A0G4EG64_VITBC</name>
<dbReference type="PROSITE" id="PS50102">
    <property type="entry name" value="RRM"/>
    <property type="match status" value="2"/>
</dbReference>
<feature type="domain" description="RRM" evidence="4">
    <location>
        <begin position="136"/>
        <end position="211"/>
    </location>
</feature>
<keyword evidence="6" id="KW-1185">Reference proteome</keyword>
<accession>A0A0G4EG64</accession>
<feature type="region of interest" description="Disordered" evidence="3">
    <location>
        <begin position="327"/>
        <end position="447"/>
    </location>
</feature>
<dbReference type="OrthoDB" id="1875751at2759"/>
<feature type="region of interest" description="Disordered" evidence="3">
    <location>
        <begin position="516"/>
        <end position="571"/>
    </location>
</feature>
<dbReference type="PANTHER" id="PTHR48024:SF56">
    <property type="entry name" value="HETEROGENEOUS NUCLEAR RIBONUCLEOPROTEIN A0"/>
    <property type="match status" value="1"/>
</dbReference>
<dbReference type="Proteomes" id="UP000041254">
    <property type="component" value="Unassembled WGS sequence"/>
</dbReference>
<evidence type="ECO:0000256" key="2">
    <source>
        <dbReference type="PROSITE-ProRule" id="PRU00176"/>
    </source>
</evidence>
<evidence type="ECO:0000259" key="4">
    <source>
        <dbReference type="PROSITE" id="PS50102"/>
    </source>
</evidence>
<dbReference type="EMBL" id="CDMY01000225">
    <property type="protein sequence ID" value="CEL94707.1"/>
    <property type="molecule type" value="Genomic_DNA"/>
</dbReference>
<dbReference type="SMART" id="SM00360">
    <property type="entry name" value="RRM"/>
    <property type="match status" value="2"/>
</dbReference>
<feature type="compositionally biased region" description="Low complexity" evidence="3">
    <location>
        <begin position="468"/>
        <end position="487"/>
    </location>
</feature>
<dbReference type="InterPro" id="IPR050886">
    <property type="entry name" value="RNA-binding_reg"/>
</dbReference>
<proteinExistence type="predicted"/>
<evidence type="ECO:0000313" key="5">
    <source>
        <dbReference type="EMBL" id="CEL94707.1"/>
    </source>
</evidence>
<sequence length="588" mass="64543">MLSASATSWIEECPQYHQQTIPSSPPPPFSYQPDPAAAKHLDHYGMADAASFGSEPSSQWPPRIQPFEWEGGGEARGMANYDGGFHGATEGRAELRRLLAPLNKSQLIELLVRLAQSVPEARSRIIEVASQSRAHRRLYVKNLAYATDDSQLRHFFSSFGETEEAVVVRDGYGRSRGYGFVTFLTREAAVAAIQSNLSLDGRRIIVGLASDPTNRTSLNPFADFTSPGPVDVSACPGGGTNDLASRKLFIRNLNQRTSCDAVRRVFEQEGEVDDVTVLHDRYGRSKGFGFVTYRDTDSAQQVLLEPQRIVDGQIVFVHLASERSAVTALPSSPPLQPHGQHSHGSFRPPHISRPPHHDPSAAAGAAGMAPSNALFPGPRPHYTRPGKRPQQHDQGGGGGGVMSPDEYRPHHRQAAFDQPKGQHLQDLSASSRGRVEGTTSGHLEGFCDGVSYEKRTSHARHVINVMTPPSSIHPTAAPAPAPSSSSPLLQREGADVPIRSGEDPYLNQWRDLPYVQQPQQEQHRQQQQQQQQPPYGPPPPYGAEEMSTASEYATARTQEHRSEYVDPFDDPLTDPILALTNESFFKFE</sequence>
<evidence type="ECO:0000313" key="6">
    <source>
        <dbReference type="Proteomes" id="UP000041254"/>
    </source>
</evidence>